<gene>
    <name evidence="1" type="ORF">CLUMA_CG003362</name>
</gene>
<evidence type="ECO:0000313" key="2">
    <source>
        <dbReference type="Proteomes" id="UP000183832"/>
    </source>
</evidence>
<dbReference type="AlphaFoldDB" id="A0A1J1HN97"/>
<dbReference type="EMBL" id="CVRI01000013">
    <property type="protein sequence ID" value="CRK89525.1"/>
    <property type="molecule type" value="Genomic_DNA"/>
</dbReference>
<dbReference type="Proteomes" id="UP000183832">
    <property type="component" value="Unassembled WGS sequence"/>
</dbReference>
<sequence>MSRNTFFHCRGTVSSHVAFKQLRFVFVYFAAFTKKNSLMISEFCEMLISNFRNCLKIKSL</sequence>
<organism evidence="1 2">
    <name type="scientific">Clunio marinus</name>
    <dbReference type="NCBI Taxonomy" id="568069"/>
    <lineage>
        <taxon>Eukaryota</taxon>
        <taxon>Metazoa</taxon>
        <taxon>Ecdysozoa</taxon>
        <taxon>Arthropoda</taxon>
        <taxon>Hexapoda</taxon>
        <taxon>Insecta</taxon>
        <taxon>Pterygota</taxon>
        <taxon>Neoptera</taxon>
        <taxon>Endopterygota</taxon>
        <taxon>Diptera</taxon>
        <taxon>Nematocera</taxon>
        <taxon>Chironomoidea</taxon>
        <taxon>Chironomidae</taxon>
        <taxon>Clunio</taxon>
    </lineage>
</organism>
<accession>A0A1J1HN97</accession>
<keyword evidence="2" id="KW-1185">Reference proteome</keyword>
<protein>
    <submittedName>
        <fullName evidence="1">CLUMA_CG003362, isoform A</fullName>
    </submittedName>
</protein>
<reference evidence="1 2" key="1">
    <citation type="submission" date="2015-04" db="EMBL/GenBank/DDBJ databases">
        <authorList>
            <person name="Syromyatnikov M.Y."/>
            <person name="Popov V.N."/>
        </authorList>
    </citation>
    <scope>NUCLEOTIDE SEQUENCE [LARGE SCALE GENOMIC DNA]</scope>
</reference>
<name>A0A1J1HN97_9DIPT</name>
<evidence type="ECO:0000313" key="1">
    <source>
        <dbReference type="EMBL" id="CRK89525.1"/>
    </source>
</evidence>
<proteinExistence type="predicted"/>